<dbReference type="EnsemblPlants" id="Pp3c16_11790V3.1">
    <property type="protein sequence ID" value="PAC:32984587.CDS.1"/>
    <property type="gene ID" value="Pp3c16_11790"/>
</dbReference>
<dbReference type="Gramene" id="Pp3c16_11790V3.1">
    <property type="protein sequence ID" value="PAC:32984587.CDS.1"/>
    <property type="gene ID" value="Pp3c16_11790"/>
</dbReference>
<feature type="region of interest" description="Disordered" evidence="1">
    <location>
        <begin position="25"/>
        <end position="44"/>
    </location>
</feature>
<keyword evidence="4" id="KW-1185">Reference proteome</keyword>
<dbReference type="AlphaFoldDB" id="A0A2K1J871"/>
<evidence type="ECO:0000256" key="1">
    <source>
        <dbReference type="SAM" id="MobiDB-lite"/>
    </source>
</evidence>
<reference evidence="2 4" key="2">
    <citation type="journal article" date="2018" name="Plant J.">
        <title>The Physcomitrella patens chromosome-scale assembly reveals moss genome structure and evolution.</title>
        <authorList>
            <person name="Lang D."/>
            <person name="Ullrich K.K."/>
            <person name="Murat F."/>
            <person name="Fuchs J."/>
            <person name="Jenkins J."/>
            <person name="Haas F.B."/>
            <person name="Piednoel M."/>
            <person name="Gundlach H."/>
            <person name="Van Bel M."/>
            <person name="Meyberg R."/>
            <person name="Vives C."/>
            <person name="Morata J."/>
            <person name="Symeonidi A."/>
            <person name="Hiss M."/>
            <person name="Muchero W."/>
            <person name="Kamisugi Y."/>
            <person name="Saleh O."/>
            <person name="Blanc G."/>
            <person name="Decker E.L."/>
            <person name="van Gessel N."/>
            <person name="Grimwood J."/>
            <person name="Hayes R.D."/>
            <person name="Graham S.W."/>
            <person name="Gunter L.E."/>
            <person name="McDaniel S.F."/>
            <person name="Hoernstein S.N.W."/>
            <person name="Larsson A."/>
            <person name="Li F.W."/>
            <person name="Perroud P.F."/>
            <person name="Phillips J."/>
            <person name="Ranjan P."/>
            <person name="Rokshar D.S."/>
            <person name="Rothfels C.J."/>
            <person name="Schneider L."/>
            <person name="Shu S."/>
            <person name="Stevenson D.W."/>
            <person name="Thummler F."/>
            <person name="Tillich M."/>
            <person name="Villarreal Aguilar J.C."/>
            <person name="Widiez T."/>
            <person name="Wong G.K."/>
            <person name="Wymore A."/>
            <person name="Zhang Y."/>
            <person name="Zimmer A.D."/>
            <person name="Quatrano R.S."/>
            <person name="Mayer K.F.X."/>
            <person name="Goodstein D."/>
            <person name="Casacuberta J.M."/>
            <person name="Vandepoele K."/>
            <person name="Reski R."/>
            <person name="Cuming A.C."/>
            <person name="Tuskan G.A."/>
            <person name="Maumus F."/>
            <person name="Salse J."/>
            <person name="Schmutz J."/>
            <person name="Rensing S.A."/>
        </authorList>
    </citation>
    <scope>NUCLEOTIDE SEQUENCE [LARGE SCALE GENOMIC DNA]</scope>
    <source>
        <strain evidence="3 4">cv. Gransden 2004</strain>
    </source>
</reference>
<dbReference type="Proteomes" id="UP000006727">
    <property type="component" value="Chromosome 16"/>
</dbReference>
<sequence length="104" mass="11525">MLSRIQLFEEKEEFAVVNPICHITQRSTESPRAETNGDDEHTHMGPDQVAFRLYADSENLGCGEADDTIEAASIAATDLELFCHCFFRASNPEICCSGIVRTLS</sequence>
<evidence type="ECO:0000313" key="2">
    <source>
        <dbReference type="EMBL" id="PNR37723.1"/>
    </source>
</evidence>
<protein>
    <submittedName>
        <fullName evidence="2 3">Uncharacterized protein</fullName>
    </submittedName>
</protein>
<organism evidence="2">
    <name type="scientific">Physcomitrium patens</name>
    <name type="common">Spreading-leaved earth moss</name>
    <name type="synonym">Physcomitrella patens</name>
    <dbReference type="NCBI Taxonomy" id="3218"/>
    <lineage>
        <taxon>Eukaryota</taxon>
        <taxon>Viridiplantae</taxon>
        <taxon>Streptophyta</taxon>
        <taxon>Embryophyta</taxon>
        <taxon>Bryophyta</taxon>
        <taxon>Bryophytina</taxon>
        <taxon>Bryopsida</taxon>
        <taxon>Funariidae</taxon>
        <taxon>Funariales</taxon>
        <taxon>Funariaceae</taxon>
        <taxon>Physcomitrium</taxon>
    </lineage>
</organism>
<dbReference type="EnsemblPlants" id="Pp3c16_11790V3.2">
    <property type="protein sequence ID" value="PAC:32984588.CDS.1"/>
    <property type="gene ID" value="Pp3c16_11790"/>
</dbReference>
<evidence type="ECO:0000313" key="3">
    <source>
        <dbReference type="EnsemblPlants" id="PAC:32984587.CDS.1"/>
    </source>
</evidence>
<reference evidence="3" key="3">
    <citation type="submission" date="2020-12" db="UniProtKB">
        <authorList>
            <consortium name="EnsemblPlants"/>
        </authorList>
    </citation>
    <scope>IDENTIFICATION</scope>
</reference>
<dbReference type="Gramene" id="Pp3c16_11790V3.2">
    <property type="protein sequence ID" value="PAC:32984588.CDS.1"/>
    <property type="gene ID" value="Pp3c16_11790"/>
</dbReference>
<dbReference type="EMBL" id="ABEU02000016">
    <property type="protein sequence ID" value="PNR37723.1"/>
    <property type="molecule type" value="Genomic_DNA"/>
</dbReference>
<evidence type="ECO:0000313" key="4">
    <source>
        <dbReference type="Proteomes" id="UP000006727"/>
    </source>
</evidence>
<reference evidence="2 4" key="1">
    <citation type="journal article" date="2008" name="Science">
        <title>The Physcomitrella genome reveals evolutionary insights into the conquest of land by plants.</title>
        <authorList>
            <person name="Rensing S."/>
            <person name="Lang D."/>
            <person name="Zimmer A."/>
            <person name="Terry A."/>
            <person name="Salamov A."/>
            <person name="Shapiro H."/>
            <person name="Nishiyama T."/>
            <person name="Perroud P.-F."/>
            <person name="Lindquist E."/>
            <person name="Kamisugi Y."/>
            <person name="Tanahashi T."/>
            <person name="Sakakibara K."/>
            <person name="Fujita T."/>
            <person name="Oishi K."/>
            <person name="Shin-I T."/>
            <person name="Kuroki Y."/>
            <person name="Toyoda A."/>
            <person name="Suzuki Y."/>
            <person name="Hashimoto A."/>
            <person name="Yamaguchi K."/>
            <person name="Sugano A."/>
            <person name="Kohara Y."/>
            <person name="Fujiyama A."/>
            <person name="Anterola A."/>
            <person name="Aoki S."/>
            <person name="Ashton N."/>
            <person name="Barbazuk W.B."/>
            <person name="Barker E."/>
            <person name="Bennetzen J."/>
            <person name="Bezanilla M."/>
            <person name="Blankenship R."/>
            <person name="Cho S.H."/>
            <person name="Dutcher S."/>
            <person name="Estelle M."/>
            <person name="Fawcett J.A."/>
            <person name="Gundlach H."/>
            <person name="Hanada K."/>
            <person name="Heyl A."/>
            <person name="Hicks K.A."/>
            <person name="Hugh J."/>
            <person name="Lohr M."/>
            <person name="Mayer K."/>
            <person name="Melkozernov A."/>
            <person name="Murata T."/>
            <person name="Nelson D."/>
            <person name="Pils B."/>
            <person name="Prigge M."/>
            <person name="Reiss B."/>
            <person name="Renner T."/>
            <person name="Rombauts S."/>
            <person name="Rushton P."/>
            <person name="Sanderfoot A."/>
            <person name="Schween G."/>
            <person name="Shiu S.-H."/>
            <person name="Stueber K."/>
            <person name="Theodoulou F.L."/>
            <person name="Tu H."/>
            <person name="Van de Peer Y."/>
            <person name="Verrier P.J."/>
            <person name="Waters E."/>
            <person name="Wood A."/>
            <person name="Yang L."/>
            <person name="Cove D."/>
            <person name="Cuming A."/>
            <person name="Hasebe M."/>
            <person name="Lucas S."/>
            <person name="Mishler D.B."/>
            <person name="Reski R."/>
            <person name="Grigoriev I."/>
            <person name="Quatrano R.S."/>
            <person name="Boore J.L."/>
        </authorList>
    </citation>
    <scope>NUCLEOTIDE SEQUENCE [LARGE SCALE GENOMIC DNA]</scope>
    <source>
        <strain evidence="3 4">cv. Gransden 2004</strain>
    </source>
</reference>
<gene>
    <name evidence="2" type="ORF">PHYPA_020832</name>
</gene>
<dbReference type="PaxDb" id="3218-PP1S15_352V6.1"/>
<accession>A0A2K1J871</accession>
<name>A0A2K1J871_PHYPA</name>
<dbReference type="InParanoid" id="A0A2K1J871"/>
<proteinExistence type="predicted"/>